<evidence type="ECO:0008006" key="3">
    <source>
        <dbReference type="Google" id="ProtNLM"/>
    </source>
</evidence>
<keyword evidence="2" id="KW-1185">Reference proteome</keyword>
<name>A0A656HHS9_THINJ</name>
<dbReference type="PANTHER" id="PTHR36302:SF1">
    <property type="entry name" value="COPPER CHAPERONE PCU(A)C"/>
    <property type="match status" value="1"/>
</dbReference>
<dbReference type="AlphaFoldDB" id="A0A656HHS9"/>
<evidence type="ECO:0000313" key="1">
    <source>
        <dbReference type="EMBL" id="EIJ35594.1"/>
    </source>
</evidence>
<dbReference type="SUPFAM" id="SSF110087">
    <property type="entry name" value="DR1885-like metal-binding protein"/>
    <property type="match status" value="1"/>
</dbReference>
<proteinExistence type="predicted"/>
<reference evidence="2" key="1">
    <citation type="journal article" date="2011" name="Stand. Genomic Sci.">
        <title>Genome sequence of the filamentous, gliding Thiothrix nivea neotype strain (JP2(T)).</title>
        <authorList>
            <person name="Lapidus A."/>
            <person name="Nolan M."/>
            <person name="Lucas S."/>
            <person name="Glavina Del Rio T."/>
            <person name="Tice H."/>
            <person name="Cheng J.F."/>
            <person name="Tapia R."/>
            <person name="Han C."/>
            <person name="Goodwin L."/>
            <person name="Pitluck S."/>
            <person name="Liolios K."/>
            <person name="Pagani I."/>
            <person name="Ivanova N."/>
            <person name="Huntemann M."/>
            <person name="Mavromatis K."/>
            <person name="Mikhailova N."/>
            <person name="Pati A."/>
            <person name="Chen A."/>
            <person name="Palaniappan K."/>
            <person name="Land M."/>
            <person name="Brambilla E.M."/>
            <person name="Rohde M."/>
            <person name="Abt B."/>
            <person name="Verbarg S."/>
            <person name="Goker M."/>
            <person name="Bristow J."/>
            <person name="Eisen J.A."/>
            <person name="Markowitz V."/>
            <person name="Hugenholtz P."/>
            <person name="Kyrpides N.C."/>
            <person name="Klenk H.P."/>
            <person name="Woyke T."/>
        </authorList>
    </citation>
    <scope>NUCLEOTIDE SEQUENCE [LARGE SCALE GENOMIC DNA]</scope>
    <source>
        <strain evidence="2">ATCC 35100 / DSM 5205 / JP2</strain>
    </source>
</reference>
<dbReference type="Pfam" id="PF04314">
    <property type="entry name" value="PCuAC"/>
    <property type="match status" value="1"/>
</dbReference>
<accession>A0A656HHS9</accession>
<evidence type="ECO:0000313" key="2">
    <source>
        <dbReference type="Proteomes" id="UP000005317"/>
    </source>
</evidence>
<dbReference type="InterPro" id="IPR058248">
    <property type="entry name" value="Lxx211020-like"/>
</dbReference>
<dbReference type="Gene3D" id="2.60.40.1890">
    <property type="entry name" value="PCu(A)C copper chaperone"/>
    <property type="match status" value="1"/>
</dbReference>
<dbReference type="PROSITE" id="PS51257">
    <property type="entry name" value="PROKAR_LIPOPROTEIN"/>
    <property type="match status" value="1"/>
</dbReference>
<organism evidence="1 2">
    <name type="scientific">Thiothrix nivea (strain ATCC 35100 / DSM 5205 / JP2)</name>
    <dbReference type="NCBI Taxonomy" id="870187"/>
    <lineage>
        <taxon>Bacteria</taxon>
        <taxon>Pseudomonadati</taxon>
        <taxon>Pseudomonadota</taxon>
        <taxon>Gammaproteobacteria</taxon>
        <taxon>Thiotrichales</taxon>
        <taxon>Thiotrichaceae</taxon>
        <taxon>Thiothrix</taxon>
    </lineage>
</organism>
<dbReference type="InterPro" id="IPR007410">
    <property type="entry name" value="LpqE-like"/>
</dbReference>
<dbReference type="PANTHER" id="PTHR36302">
    <property type="entry name" value="BLR7088 PROTEIN"/>
    <property type="match status" value="1"/>
</dbReference>
<sequence precursor="true">MKLSTHHQWLFAIALLPGLSACGKDAPNISQATNAAEAITVENPRIRATAPGQVVSAAFMILNNHSPTPHVLTSATFADASLVEIHETRMQGNVMQMQEVGKVDIPANGSAELKPGSFHIMLMGLKQPQVSGTQAEITLSFSDNSQQTVTAAIADITE</sequence>
<gene>
    <name evidence="1" type="ORF">Thini_3069</name>
</gene>
<dbReference type="EMBL" id="JH651384">
    <property type="protein sequence ID" value="EIJ35594.1"/>
    <property type="molecule type" value="Genomic_DNA"/>
</dbReference>
<protein>
    <recommendedName>
        <fullName evidence="3">Copper chaperone PCu(A)C</fullName>
    </recommendedName>
</protein>
<dbReference type="RefSeq" id="WP_002709494.1">
    <property type="nucleotide sequence ID" value="NZ_JH651384.1"/>
</dbReference>
<dbReference type="InterPro" id="IPR036182">
    <property type="entry name" value="PCuAC_sf"/>
</dbReference>
<dbReference type="Proteomes" id="UP000005317">
    <property type="component" value="Unassembled WGS sequence"/>
</dbReference>